<protein>
    <recommendedName>
        <fullName evidence="4">DUF2130 domain-containing protein</fullName>
    </recommendedName>
</protein>
<evidence type="ECO:0008006" key="4">
    <source>
        <dbReference type="Google" id="ProtNLM"/>
    </source>
</evidence>
<reference evidence="2 3" key="1">
    <citation type="journal article" date="2015" name="Nature">
        <title>rRNA introns, odd ribosomes, and small enigmatic genomes across a large radiation of phyla.</title>
        <authorList>
            <person name="Brown C.T."/>
            <person name="Hug L.A."/>
            <person name="Thomas B.C."/>
            <person name="Sharon I."/>
            <person name="Castelle C.J."/>
            <person name="Singh A."/>
            <person name="Wilkins M.J."/>
            <person name="Williams K.H."/>
            <person name="Banfield J.F."/>
        </authorList>
    </citation>
    <scope>NUCLEOTIDE SEQUENCE [LARGE SCALE GENOMIC DNA]</scope>
</reference>
<dbReference type="STRING" id="1618392.UW41_C0010G0040"/>
<dbReference type="PATRIC" id="fig|1618392.3.peg.513"/>
<dbReference type="AlphaFoldDB" id="A0A0G1HPV4"/>
<dbReference type="Proteomes" id="UP000034172">
    <property type="component" value="Unassembled WGS sequence"/>
</dbReference>
<proteinExistence type="predicted"/>
<name>A0A0G1HPV4_9BACT</name>
<feature type="coiled-coil region" evidence="1">
    <location>
        <begin position="59"/>
        <end position="93"/>
    </location>
</feature>
<dbReference type="Pfam" id="PF09903">
    <property type="entry name" value="DUF2130"/>
    <property type="match status" value="1"/>
</dbReference>
<sequence length="366" mass="41702">MTNQIKCPKCGEEIEVSEALSATVREQVERGLTEKIFKEAELKFKTEAAEESKVIKEELDFKTKKLDEARESERLLRQEKLRLEDEKKSFELEKQKQMDIEREKIRQQTLLEASDAHRLKDLEKEKMINDLKKSLEDAQLKASQSSQQLQGEVQELDLESYLQTAFPSDEINPVGKGVKGADISQVVRTNLGTICGVILWESKRTKAWVDDWAVKLKDDLRASKANIPVIVTTVLPKEIKSGFGFFQGVWVAEPKYIQPLAEILRKNLIDVAREKHNGQDRGTKADMIYTYLTSDAFVQQIQSIIEVHQNMQLQISKERASFEKIWKEREAQAERILMSTAGIYGSIQGVAGQSLPPVKGLDLLEP</sequence>
<evidence type="ECO:0000256" key="1">
    <source>
        <dbReference type="SAM" id="Coils"/>
    </source>
</evidence>
<comment type="caution">
    <text evidence="2">The sequence shown here is derived from an EMBL/GenBank/DDBJ whole genome shotgun (WGS) entry which is preliminary data.</text>
</comment>
<accession>A0A0G1HPV4</accession>
<dbReference type="EMBL" id="LCIE01000010">
    <property type="protein sequence ID" value="KKT49201.1"/>
    <property type="molecule type" value="Genomic_DNA"/>
</dbReference>
<dbReference type="InterPro" id="IPR019219">
    <property type="entry name" value="DUF2130"/>
</dbReference>
<evidence type="ECO:0000313" key="3">
    <source>
        <dbReference type="Proteomes" id="UP000034172"/>
    </source>
</evidence>
<evidence type="ECO:0000313" key="2">
    <source>
        <dbReference type="EMBL" id="KKT49201.1"/>
    </source>
</evidence>
<keyword evidence="1" id="KW-0175">Coiled coil</keyword>
<gene>
    <name evidence="2" type="ORF">UW41_C0010G0040</name>
</gene>
<organism evidence="2 3">
    <name type="scientific">Candidatus Collierbacteria bacterium GW2011_GWC2_44_18</name>
    <dbReference type="NCBI Taxonomy" id="1618392"/>
    <lineage>
        <taxon>Bacteria</taxon>
        <taxon>Candidatus Collieribacteriota</taxon>
    </lineage>
</organism>